<dbReference type="OrthoDB" id="1081654at2759"/>
<feature type="transmembrane region" description="Helical" evidence="1">
    <location>
        <begin position="251"/>
        <end position="278"/>
    </location>
</feature>
<name>A0A8X7W7D6_BRACI</name>
<proteinExistence type="predicted"/>
<dbReference type="GO" id="GO:0010150">
    <property type="term" value="P:leaf senescence"/>
    <property type="evidence" value="ECO:0007669"/>
    <property type="project" value="InterPro"/>
</dbReference>
<dbReference type="EMBL" id="JAAMPC010000002">
    <property type="protein sequence ID" value="KAG2324876.1"/>
    <property type="molecule type" value="Genomic_DNA"/>
</dbReference>
<gene>
    <name evidence="2" type="ORF">Bca52824_007604</name>
</gene>
<dbReference type="GO" id="GO:0006952">
    <property type="term" value="P:defense response"/>
    <property type="evidence" value="ECO:0007669"/>
    <property type="project" value="InterPro"/>
</dbReference>
<evidence type="ECO:0000313" key="3">
    <source>
        <dbReference type="Proteomes" id="UP000886595"/>
    </source>
</evidence>
<feature type="transmembrane region" description="Helical" evidence="1">
    <location>
        <begin position="299"/>
        <end position="321"/>
    </location>
</feature>
<keyword evidence="1" id="KW-0812">Transmembrane</keyword>
<dbReference type="PANTHER" id="PTHR35322:SF4">
    <property type="entry name" value="GENOME ASSEMBLY, CHROMOSOME: A07"/>
    <property type="match status" value="1"/>
</dbReference>
<protein>
    <submittedName>
        <fullName evidence="2">Uncharacterized protein</fullName>
    </submittedName>
</protein>
<sequence length="349" mass="39104">MDKQEASTANPNSSRRVPRVAYRLRTRLGMARRNVRERKAEALALGMSFAAFATLVVEKKNAADGNTNVADLALMYASAVKESLANVYGTRIGSFGEKSFNSTLRILKVTNDSVEKSKLEMGVSEAALRTERLDVEDPAYETELEAEMSTVIMNWLVSSVINALAWMLYVSNAFSRTCMKENMFMCRHPFWLQIYFAILVILVVTYLIIHRSSGTKHSMRATHSLLLLGGIFCGLWGMYMGDALDGIGKLWLFQWATLCLFQYVADTITLAIFGLLYAPRYVTQETKTQETKTRTMVPYWERASSLLVAILLVIPLINGFLPFATLGELGDQFGEWGDQFLTSVVNLCS</sequence>
<dbReference type="GO" id="GO:0010090">
    <property type="term" value="P:trichome morphogenesis"/>
    <property type="evidence" value="ECO:0007669"/>
    <property type="project" value="InterPro"/>
</dbReference>
<feature type="transmembrane region" description="Helical" evidence="1">
    <location>
        <begin position="190"/>
        <end position="209"/>
    </location>
</feature>
<feature type="transmembrane region" description="Helical" evidence="1">
    <location>
        <begin position="151"/>
        <end position="170"/>
    </location>
</feature>
<dbReference type="Proteomes" id="UP000886595">
    <property type="component" value="Unassembled WGS sequence"/>
</dbReference>
<feature type="transmembrane region" description="Helical" evidence="1">
    <location>
        <begin position="221"/>
        <end position="239"/>
    </location>
</feature>
<comment type="caution">
    <text evidence="2">The sequence shown here is derived from an EMBL/GenBank/DDBJ whole genome shotgun (WGS) entry which is preliminary data.</text>
</comment>
<dbReference type="InterPro" id="IPR044708">
    <property type="entry name" value="CPR5"/>
</dbReference>
<keyword evidence="3" id="KW-1185">Reference proteome</keyword>
<organism evidence="2 3">
    <name type="scientific">Brassica carinata</name>
    <name type="common">Ethiopian mustard</name>
    <name type="synonym">Abyssinian cabbage</name>
    <dbReference type="NCBI Taxonomy" id="52824"/>
    <lineage>
        <taxon>Eukaryota</taxon>
        <taxon>Viridiplantae</taxon>
        <taxon>Streptophyta</taxon>
        <taxon>Embryophyta</taxon>
        <taxon>Tracheophyta</taxon>
        <taxon>Spermatophyta</taxon>
        <taxon>Magnoliopsida</taxon>
        <taxon>eudicotyledons</taxon>
        <taxon>Gunneridae</taxon>
        <taxon>Pentapetalae</taxon>
        <taxon>rosids</taxon>
        <taxon>malvids</taxon>
        <taxon>Brassicales</taxon>
        <taxon>Brassicaceae</taxon>
        <taxon>Brassiceae</taxon>
        <taxon>Brassica</taxon>
    </lineage>
</organism>
<evidence type="ECO:0000313" key="2">
    <source>
        <dbReference type="EMBL" id="KAG2324876.1"/>
    </source>
</evidence>
<dbReference type="PANTHER" id="PTHR35322">
    <property type="entry name" value="PROTEIN CPR-5"/>
    <property type="match status" value="1"/>
</dbReference>
<evidence type="ECO:0000256" key="1">
    <source>
        <dbReference type="SAM" id="Phobius"/>
    </source>
</evidence>
<keyword evidence="1" id="KW-0472">Membrane</keyword>
<reference evidence="2 3" key="1">
    <citation type="submission" date="2020-02" db="EMBL/GenBank/DDBJ databases">
        <authorList>
            <person name="Ma Q."/>
            <person name="Huang Y."/>
            <person name="Song X."/>
            <person name="Pei D."/>
        </authorList>
    </citation>
    <scope>NUCLEOTIDE SEQUENCE [LARGE SCALE GENOMIC DNA]</scope>
    <source>
        <strain evidence="2">Sxm20200214</strain>
        <tissue evidence="2">Leaf</tissue>
    </source>
</reference>
<accession>A0A8X7W7D6</accession>
<dbReference type="AlphaFoldDB" id="A0A8X7W7D6"/>
<keyword evidence="1" id="KW-1133">Transmembrane helix</keyword>